<evidence type="ECO:0000256" key="3">
    <source>
        <dbReference type="ARBA" id="ARBA00022679"/>
    </source>
</evidence>
<feature type="domain" description="Protein kinase" evidence="10">
    <location>
        <begin position="159"/>
        <end position="425"/>
    </location>
</feature>
<evidence type="ECO:0000256" key="4">
    <source>
        <dbReference type="ARBA" id="ARBA00022741"/>
    </source>
</evidence>
<dbReference type="Proteomes" id="UP001146120">
    <property type="component" value="Unassembled WGS sequence"/>
</dbReference>
<dbReference type="PANTHER" id="PTHR24351">
    <property type="entry name" value="RIBOSOMAL PROTEIN S6 KINASE"/>
    <property type="match status" value="1"/>
</dbReference>
<evidence type="ECO:0000256" key="8">
    <source>
        <dbReference type="SAM" id="Coils"/>
    </source>
</evidence>
<keyword evidence="8" id="KW-0175">Coiled coil</keyword>
<evidence type="ECO:0000256" key="9">
    <source>
        <dbReference type="SAM" id="MobiDB-lite"/>
    </source>
</evidence>
<dbReference type="FunFam" id="1.10.510.10:FF:000008">
    <property type="entry name" value="Non-specific serine/threonine protein kinase"/>
    <property type="match status" value="1"/>
</dbReference>
<evidence type="ECO:0000259" key="10">
    <source>
        <dbReference type="PROSITE" id="PS50011"/>
    </source>
</evidence>
<evidence type="ECO:0000313" key="12">
    <source>
        <dbReference type="EMBL" id="DBA04434.1"/>
    </source>
</evidence>
<dbReference type="PROSITE" id="PS00107">
    <property type="entry name" value="PROTEIN_KINASE_ATP"/>
    <property type="match status" value="1"/>
</dbReference>
<feature type="binding site" evidence="7">
    <location>
        <position position="190"/>
    </location>
    <ligand>
        <name>ATP</name>
        <dbReference type="ChEBI" id="CHEBI:30616"/>
    </ligand>
</feature>
<dbReference type="GO" id="GO:0005524">
    <property type="term" value="F:ATP binding"/>
    <property type="evidence" value="ECO:0007669"/>
    <property type="project" value="UniProtKB-UniRule"/>
</dbReference>
<keyword evidence="3" id="KW-0808">Transferase</keyword>
<sequence length="502" mass="56454">MSPIADPRGALRGLMHNQHDVDEHDRELDRHREVHHDAANPSRRRWGSVKTWVFAHLLAHTFSKVTLEPSTPERHSCPTLHSGDSGSSESKMYPSTAAAVPPAPVSTQTLPTKPMNDWDVSYSKGMFAQSANAEPTRNRKTTKPVRRVTSDNDGVRHIFDIVRVIGSGSYGTVALSRLRDGPEDKLFAIKIVQKSKIGRENYEREAERLMTEKRVLSAVDHAFITKLYCAFETRDSLNFVMEYCAGGDMYFLLEKFAKNCLPEHYVVFYAASIALALNYLHQRGIMYRDLKPENILIDKEGFIRLADFGFAREHISSAQANCTTFCGSADYIAPEVVSGEGYGLAADLWSFGCVIFELLTGFPPFYCRNDRSLLFRKIERSEPAFPSHFSPEVCDLLSGLLHKDPAKRLGNGPNGMRDVFSHPFFSSIDWYQLSTKQVVPPFVPKVSSPTDTSNFEDQFTTQRVQGSLEFEDKRDSNNNPASFDDGKFADFDWCSTEVLGSS</sequence>
<dbReference type="InterPro" id="IPR000719">
    <property type="entry name" value="Prot_kinase_dom"/>
</dbReference>
<feature type="coiled-coil region" evidence="8">
    <location>
        <begin position="192"/>
        <end position="219"/>
    </location>
</feature>
<dbReference type="PROSITE" id="PS00108">
    <property type="entry name" value="PROTEIN_KINASE_ST"/>
    <property type="match status" value="1"/>
</dbReference>
<keyword evidence="1" id="KW-0723">Serine/threonine-protein kinase</keyword>
<feature type="region of interest" description="Disordered" evidence="9">
    <location>
        <begin position="1"/>
        <end position="40"/>
    </location>
</feature>
<dbReference type="InterPro" id="IPR000961">
    <property type="entry name" value="AGC-kinase_C"/>
</dbReference>
<dbReference type="SMART" id="SM00220">
    <property type="entry name" value="S_TKc"/>
    <property type="match status" value="1"/>
</dbReference>
<reference evidence="12" key="1">
    <citation type="submission" date="2022-11" db="EMBL/GenBank/DDBJ databases">
        <authorList>
            <person name="Morgan W.R."/>
            <person name="Tartar A."/>
        </authorList>
    </citation>
    <scope>NUCLEOTIDE SEQUENCE</scope>
    <source>
        <strain evidence="12">ARSEF 373</strain>
    </source>
</reference>
<keyword evidence="13" id="KW-1185">Reference proteome</keyword>
<comment type="caution">
    <text evidence="12">The sequence shown here is derived from an EMBL/GenBank/DDBJ whole genome shotgun (WGS) entry which is preliminary data.</text>
</comment>
<evidence type="ECO:0000313" key="13">
    <source>
        <dbReference type="Proteomes" id="UP001146120"/>
    </source>
</evidence>
<evidence type="ECO:0000256" key="2">
    <source>
        <dbReference type="ARBA" id="ARBA00022553"/>
    </source>
</evidence>
<dbReference type="PROSITE" id="PS51285">
    <property type="entry name" value="AGC_KINASE_CTER"/>
    <property type="match status" value="1"/>
</dbReference>
<dbReference type="SUPFAM" id="SSF56112">
    <property type="entry name" value="Protein kinase-like (PK-like)"/>
    <property type="match status" value="1"/>
</dbReference>
<protein>
    <submittedName>
        <fullName evidence="12">Uncharacterized protein</fullName>
    </submittedName>
</protein>
<keyword evidence="6 7" id="KW-0067">ATP-binding</keyword>
<feature type="region of interest" description="Disordered" evidence="9">
    <location>
        <begin position="68"/>
        <end position="111"/>
    </location>
</feature>
<reference evidence="12" key="2">
    <citation type="journal article" date="2023" name="Microbiol Resour">
        <title>Decontamination and Annotation of the Draft Genome Sequence of the Oomycete Lagenidium giganteum ARSEF 373.</title>
        <authorList>
            <person name="Morgan W.R."/>
            <person name="Tartar A."/>
        </authorList>
    </citation>
    <scope>NUCLEOTIDE SEQUENCE</scope>
    <source>
        <strain evidence="12">ARSEF 373</strain>
    </source>
</reference>
<feature type="compositionally biased region" description="Basic and acidic residues" evidence="9">
    <location>
        <begin position="17"/>
        <end position="38"/>
    </location>
</feature>
<feature type="domain" description="AGC-kinase C-terminal" evidence="11">
    <location>
        <begin position="426"/>
        <end position="502"/>
    </location>
</feature>
<dbReference type="InterPro" id="IPR011009">
    <property type="entry name" value="Kinase-like_dom_sf"/>
</dbReference>
<dbReference type="InterPro" id="IPR008271">
    <property type="entry name" value="Ser/Thr_kinase_AS"/>
</dbReference>
<dbReference type="Pfam" id="PF00069">
    <property type="entry name" value="Pkinase"/>
    <property type="match status" value="1"/>
</dbReference>
<evidence type="ECO:0000256" key="1">
    <source>
        <dbReference type="ARBA" id="ARBA00022527"/>
    </source>
</evidence>
<dbReference type="EMBL" id="DAKRPA010000008">
    <property type="protein sequence ID" value="DBA04434.1"/>
    <property type="molecule type" value="Genomic_DNA"/>
</dbReference>
<dbReference type="InterPro" id="IPR017441">
    <property type="entry name" value="Protein_kinase_ATP_BS"/>
</dbReference>
<keyword evidence="5" id="KW-0418">Kinase</keyword>
<name>A0AAV2ZEX3_9STRA</name>
<dbReference type="PROSITE" id="PS50011">
    <property type="entry name" value="PROTEIN_KINASE_DOM"/>
    <property type="match status" value="1"/>
</dbReference>
<keyword evidence="2" id="KW-0597">Phosphoprotein</keyword>
<dbReference type="Gene3D" id="1.10.510.10">
    <property type="entry name" value="Transferase(Phosphotransferase) domain 1"/>
    <property type="match status" value="1"/>
</dbReference>
<dbReference type="GO" id="GO:0004674">
    <property type="term" value="F:protein serine/threonine kinase activity"/>
    <property type="evidence" value="ECO:0007669"/>
    <property type="project" value="UniProtKB-KW"/>
</dbReference>
<gene>
    <name evidence="12" type="ORF">N0F65_010030</name>
</gene>
<organism evidence="12 13">
    <name type="scientific">Lagenidium giganteum</name>
    <dbReference type="NCBI Taxonomy" id="4803"/>
    <lineage>
        <taxon>Eukaryota</taxon>
        <taxon>Sar</taxon>
        <taxon>Stramenopiles</taxon>
        <taxon>Oomycota</taxon>
        <taxon>Peronosporomycetes</taxon>
        <taxon>Pythiales</taxon>
        <taxon>Pythiaceae</taxon>
    </lineage>
</organism>
<evidence type="ECO:0000256" key="7">
    <source>
        <dbReference type="PROSITE-ProRule" id="PRU10141"/>
    </source>
</evidence>
<dbReference type="AlphaFoldDB" id="A0AAV2ZEX3"/>
<accession>A0AAV2ZEX3</accession>
<keyword evidence="4 7" id="KW-0547">Nucleotide-binding</keyword>
<dbReference type="Gene3D" id="3.30.200.20">
    <property type="entry name" value="Phosphorylase Kinase, domain 1"/>
    <property type="match status" value="1"/>
</dbReference>
<evidence type="ECO:0000256" key="6">
    <source>
        <dbReference type="ARBA" id="ARBA00022840"/>
    </source>
</evidence>
<proteinExistence type="predicted"/>
<evidence type="ECO:0000259" key="11">
    <source>
        <dbReference type="PROSITE" id="PS51285"/>
    </source>
</evidence>
<dbReference type="SMART" id="SM00133">
    <property type="entry name" value="S_TK_X"/>
    <property type="match status" value="1"/>
</dbReference>
<evidence type="ECO:0000256" key="5">
    <source>
        <dbReference type="ARBA" id="ARBA00022777"/>
    </source>
</evidence>